<feature type="domain" description="Glycosyltransferase subfamily 4-like N-terminal" evidence="2">
    <location>
        <begin position="16"/>
        <end position="185"/>
    </location>
</feature>
<dbReference type="AlphaFoldDB" id="A0A6L7HZT9"/>
<keyword evidence="3" id="KW-0808">Transferase</keyword>
<dbReference type="Pfam" id="PF13439">
    <property type="entry name" value="Glyco_transf_4"/>
    <property type="match status" value="1"/>
</dbReference>
<dbReference type="EMBL" id="WRPA01000011">
    <property type="protein sequence ID" value="MXR69643.1"/>
    <property type="molecule type" value="Genomic_DNA"/>
</dbReference>
<evidence type="ECO:0000313" key="3">
    <source>
        <dbReference type="EMBL" id="MXR69643.1"/>
    </source>
</evidence>
<protein>
    <submittedName>
        <fullName evidence="3">Glycosyltransferase</fullName>
    </submittedName>
</protein>
<dbReference type="SUPFAM" id="SSF53756">
    <property type="entry name" value="UDP-Glycosyltransferase/glycogen phosphorylase"/>
    <property type="match status" value="1"/>
</dbReference>
<proteinExistence type="predicted"/>
<dbReference type="CDD" id="cd03811">
    <property type="entry name" value="GT4_GT28_WabH-like"/>
    <property type="match status" value="1"/>
</dbReference>
<dbReference type="Gene3D" id="3.40.50.2000">
    <property type="entry name" value="Glycogen Phosphorylase B"/>
    <property type="match status" value="2"/>
</dbReference>
<keyword evidence="4" id="KW-1185">Reference proteome</keyword>
<dbReference type="PANTHER" id="PTHR12526">
    <property type="entry name" value="GLYCOSYLTRANSFERASE"/>
    <property type="match status" value="1"/>
</dbReference>
<dbReference type="PANTHER" id="PTHR12526:SF638">
    <property type="entry name" value="SPORE COAT PROTEIN SA"/>
    <property type="match status" value="1"/>
</dbReference>
<sequence>MSAKRIGLAIDSLAGGGAEKIVLTLAAELKRLGHEPHLLVLSPHYDYAVPADIPLHVCFDKRDRHVIAWWRLGRSAARVKQWVDRLEQTHGKFDLILSNLDKSNLLLTRAGVSPLHIVVHNSIEEELRRERKLGPISYLTMLRAKRALNGQALITVSKGIAREISQTGRIAPRSMRTIYNPFDVEAIRAKAAEVNPDIPKGEYLIHVGRVARQKRHDILFQALAKMNKPLPLVLLCNNPKKAMKLAKKHGVADHIICPGFQANPFPWIKAARLLVLSSDYEGLPTVLIESLICGTPVVSTLCPHGPDEIMTNELAEYLVPRRDSEALSRKLDQALEHYPSLADSEILTQVAIDKIIADYLSLCQSP</sequence>
<dbReference type="GO" id="GO:1901135">
    <property type="term" value="P:carbohydrate derivative metabolic process"/>
    <property type="evidence" value="ECO:0007669"/>
    <property type="project" value="UniProtKB-ARBA"/>
</dbReference>
<dbReference type="InterPro" id="IPR001296">
    <property type="entry name" value="Glyco_trans_1"/>
</dbReference>
<dbReference type="Pfam" id="PF00534">
    <property type="entry name" value="Glycos_transf_1"/>
    <property type="match status" value="1"/>
</dbReference>
<gene>
    <name evidence="3" type="ORF">GNT65_13315</name>
</gene>
<evidence type="ECO:0000259" key="1">
    <source>
        <dbReference type="Pfam" id="PF00534"/>
    </source>
</evidence>
<dbReference type="Proteomes" id="UP000474778">
    <property type="component" value="Unassembled WGS sequence"/>
</dbReference>
<reference evidence="3 4" key="1">
    <citation type="submission" date="2019-12" db="EMBL/GenBank/DDBJ databases">
        <title>Shewanella insulae sp. nov., isolated from a tidal flat.</title>
        <authorList>
            <person name="Yoon J.-H."/>
        </authorList>
    </citation>
    <scope>NUCLEOTIDE SEQUENCE [LARGE SCALE GENOMIC DNA]</scope>
    <source>
        <strain evidence="3 4">JBTF-M18</strain>
    </source>
</reference>
<dbReference type="InterPro" id="IPR028098">
    <property type="entry name" value="Glyco_trans_4-like_N"/>
</dbReference>
<organism evidence="3 4">
    <name type="scientific">Shewanella insulae</name>
    <dbReference type="NCBI Taxonomy" id="2681496"/>
    <lineage>
        <taxon>Bacteria</taxon>
        <taxon>Pseudomonadati</taxon>
        <taxon>Pseudomonadota</taxon>
        <taxon>Gammaproteobacteria</taxon>
        <taxon>Alteromonadales</taxon>
        <taxon>Shewanellaceae</taxon>
        <taxon>Shewanella</taxon>
    </lineage>
</organism>
<evidence type="ECO:0000259" key="2">
    <source>
        <dbReference type="Pfam" id="PF13439"/>
    </source>
</evidence>
<dbReference type="RefSeq" id="WP_160796959.1">
    <property type="nucleotide sequence ID" value="NZ_WRPA01000011.1"/>
</dbReference>
<accession>A0A6L7HZT9</accession>
<name>A0A6L7HZT9_9GAMM</name>
<feature type="domain" description="Glycosyl transferase family 1" evidence="1">
    <location>
        <begin position="199"/>
        <end position="339"/>
    </location>
</feature>
<evidence type="ECO:0000313" key="4">
    <source>
        <dbReference type="Proteomes" id="UP000474778"/>
    </source>
</evidence>
<dbReference type="GO" id="GO:0016757">
    <property type="term" value="F:glycosyltransferase activity"/>
    <property type="evidence" value="ECO:0007669"/>
    <property type="project" value="InterPro"/>
</dbReference>
<comment type="caution">
    <text evidence="3">The sequence shown here is derived from an EMBL/GenBank/DDBJ whole genome shotgun (WGS) entry which is preliminary data.</text>
</comment>